<dbReference type="InterPro" id="IPR050397">
    <property type="entry name" value="Env_Response_Regulators"/>
</dbReference>
<dbReference type="EMBL" id="CP060715">
    <property type="protein sequence ID" value="QNN60161.1"/>
    <property type="molecule type" value="Genomic_DNA"/>
</dbReference>
<dbReference type="GO" id="GO:0003700">
    <property type="term" value="F:DNA-binding transcription factor activity"/>
    <property type="evidence" value="ECO:0007669"/>
    <property type="project" value="TreeGrafter"/>
</dbReference>
<proteinExistence type="predicted"/>
<dbReference type="KEGG" id="eio:H9L01_07240"/>
<dbReference type="PANTHER" id="PTHR24567:SF26">
    <property type="entry name" value="REGULATORY PROTEIN YEIL"/>
    <property type="match status" value="1"/>
</dbReference>
<dbReference type="Pfam" id="PF00027">
    <property type="entry name" value="cNMP_binding"/>
    <property type="match status" value="1"/>
</dbReference>
<keyword evidence="3" id="KW-1185">Reference proteome</keyword>
<evidence type="ECO:0000313" key="2">
    <source>
        <dbReference type="EMBL" id="QNN60161.1"/>
    </source>
</evidence>
<dbReference type="GO" id="GO:0005829">
    <property type="term" value="C:cytosol"/>
    <property type="evidence" value="ECO:0007669"/>
    <property type="project" value="TreeGrafter"/>
</dbReference>
<dbReference type="PANTHER" id="PTHR24567">
    <property type="entry name" value="CRP FAMILY TRANSCRIPTIONAL REGULATORY PROTEIN"/>
    <property type="match status" value="1"/>
</dbReference>
<dbReference type="InterPro" id="IPR018490">
    <property type="entry name" value="cNMP-bd_dom_sf"/>
</dbReference>
<gene>
    <name evidence="2" type="ORF">H9L01_07240</name>
</gene>
<dbReference type="SUPFAM" id="SSF46785">
    <property type="entry name" value="Winged helix' DNA-binding domain"/>
    <property type="match status" value="1"/>
</dbReference>
<dbReference type="InterPro" id="IPR036390">
    <property type="entry name" value="WH_DNA-bd_sf"/>
</dbReference>
<dbReference type="RefSeq" id="WP_187533293.1">
    <property type="nucleotide sequence ID" value="NZ_CBCSHU010000011.1"/>
</dbReference>
<sequence>MIKKTSTKISQVAPIDFSIMFSSLKDIDFQIFTFNKDETIMSQTKENEMLYLITNGKVKVSRILENGNRSIVHFAKPKDLIGELELLGVEDEPREVKAQTEVECLGISVVKYQSYLLNDVVFLNYLSTYLASKLLDRTNRLGDGSNYQLIHRLSAFILEAQVNNVYKEKHTEVAEYLNVSYRHLTHTFRRLLDENILIKKEKSYLIINLERLKEYAGYVHI</sequence>
<evidence type="ECO:0000259" key="1">
    <source>
        <dbReference type="PROSITE" id="PS50042"/>
    </source>
</evidence>
<dbReference type="PROSITE" id="PS50042">
    <property type="entry name" value="CNMP_BINDING_3"/>
    <property type="match status" value="1"/>
</dbReference>
<dbReference type="Gene3D" id="2.60.120.10">
    <property type="entry name" value="Jelly Rolls"/>
    <property type="match status" value="1"/>
</dbReference>
<dbReference type="AlphaFoldDB" id="A0A7G9RX36"/>
<dbReference type="InterPro" id="IPR000595">
    <property type="entry name" value="cNMP-bd_dom"/>
</dbReference>
<name>A0A7G9RX36_9FIRM</name>
<protein>
    <submittedName>
        <fullName evidence="2">Cyclic nucleotide-binding domain-containing protein</fullName>
    </submittedName>
</protein>
<dbReference type="SUPFAM" id="SSF51206">
    <property type="entry name" value="cAMP-binding domain-like"/>
    <property type="match status" value="1"/>
</dbReference>
<dbReference type="Proteomes" id="UP000515928">
    <property type="component" value="Chromosome"/>
</dbReference>
<accession>A0A7G9RX36</accession>
<dbReference type="CDD" id="cd00038">
    <property type="entry name" value="CAP_ED"/>
    <property type="match status" value="1"/>
</dbReference>
<feature type="domain" description="Cyclic nucleotide-binding" evidence="1">
    <location>
        <begin position="34"/>
        <end position="116"/>
    </location>
</feature>
<dbReference type="InterPro" id="IPR014710">
    <property type="entry name" value="RmlC-like_jellyroll"/>
</dbReference>
<organism evidence="2 3">
    <name type="scientific">Erysipelothrix inopinata</name>
    <dbReference type="NCBI Taxonomy" id="225084"/>
    <lineage>
        <taxon>Bacteria</taxon>
        <taxon>Bacillati</taxon>
        <taxon>Bacillota</taxon>
        <taxon>Erysipelotrichia</taxon>
        <taxon>Erysipelotrichales</taxon>
        <taxon>Erysipelotrichaceae</taxon>
        <taxon>Erysipelothrix</taxon>
    </lineage>
</organism>
<reference evidence="2 3" key="1">
    <citation type="submission" date="2020-08" db="EMBL/GenBank/DDBJ databases">
        <title>Genome sequence of Erysipelothrix inopinata DSM 15511T.</title>
        <authorList>
            <person name="Hyun D.-W."/>
            <person name="Bae J.-W."/>
        </authorList>
    </citation>
    <scope>NUCLEOTIDE SEQUENCE [LARGE SCALE GENOMIC DNA]</scope>
    <source>
        <strain evidence="2 3">DSM 15511</strain>
    </source>
</reference>
<evidence type="ECO:0000313" key="3">
    <source>
        <dbReference type="Proteomes" id="UP000515928"/>
    </source>
</evidence>